<organism evidence="4">
    <name type="scientific">Sulfurisphaera javensis</name>
    <dbReference type="NCBI Taxonomy" id="2049879"/>
    <lineage>
        <taxon>Archaea</taxon>
        <taxon>Thermoproteota</taxon>
        <taxon>Thermoprotei</taxon>
        <taxon>Sulfolobales</taxon>
        <taxon>Sulfolobaceae</taxon>
        <taxon>Sulfurisphaera</taxon>
    </lineage>
</organism>
<dbReference type="GeneID" id="92353227"/>
<keyword evidence="4" id="KW-0378">Hydrolase</keyword>
<proteinExistence type="inferred from homology"/>
<dbReference type="AlphaFoldDB" id="A0AAT9GNQ8"/>
<name>A0AAT9GNQ8_9CREN</name>
<sequence length="282" mass="31659">MKIAYGLVEGGERRVLIYQDGKYLEIEKDGLDCVMSNPISFIKAFDLLSQLPKRETKVIKLLPPVIPNKIFLPAVNFKSHSSETSMKPPSSPYFFTKFSSNSIIGPEDPILIPKGVKRVDYEGEIGIVIGKKGKYIKKEEALDYVFGYTIVNDVSFRDYQFPEMHPYGLNWVMGKALDTAMPIGPWIVTKDEIKEFTLRIVTRLNGKVVQDGNTEDMIFSVEDMISYLSQGITLEPGDIITTGTPAGVAEFSGKKYLEEGDIIEIEVEKIGVLKNFVKNDLK</sequence>
<dbReference type="GO" id="GO:0019752">
    <property type="term" value="P:carboxylic acid metabolic process"/>
    <property type="evidence" value="ECO:0007669"/>
    <property type="project" value="UniProtKB-ARBA"/>
</dbReference>
<dbReference type="PANTHER" id="PTHR42796:SF4">
    <property type="entry name" value="FUMARYLACETOACETATE HYDROLASE DOMAIN-CONTAINING PROTEIN 2A"/>
    <property type="match status" value="1"/>
</dbReference>
<dbReference type="InterPro" id="IPR051121">
    <property type="entry name" value="FAH"/>
</dbReference>
<dbReference type="RefSeq" id="WP_369610585.1">
    <property type="nucleotide sequence ID" value="NZ_AP031322.1"/>
</dbReference>
<keyword evidence="2" id="KW-0479">Metal-binding</keyword>
<dbReference type="Gene3D" id="3.90.850.10">
    <property type="entry name" value="Fumarylacetoacetase-like, C-terminal domain"/>
    <property type="match status" value="1"/>
</dbReference>
<dbReference type="Pfam" id="PF01557">
    <property type="entry name" value="FAA_hydrolase"/>
    <property type="match status" value="1"/>
</dbReference>
<evidence type="ECO:0000256" key="2">
    <source>
        <dbReference type="ARBA" id="ARBA00022723"/>
    </source>
</evidence>
<dbReference type="InterPro" id="IPR036663">
    <property type="entry name" value="Fumarylacetoacetase_C_sf"/>
</dbReference>
<dbReference type="PANTHER" id="PTHR42796">
    <property type="entry name" value="FUMARYLACETOACETATE HYDROLASE DOMAIN-CONTAINING PROTEIN 2A-RELATED"/>
    <property type="match status" value="1"/>
</dbReference>
<dbReference type="GO" id="GO:0016787">
    <property type="term" value="F:hydrolase activity"/>
    <property type="evidence" value="ECO:0007669"/>
    <property type="project" value="UniProtKB-KW"/>
</dbReference>
<evidence type="ECO:0000313" key="4">
    <source>
        <dbReference type="EMBL" id="BFH72353.1"/>
    </source>
</evidence>
<dbReference type="SUPFAM" id="SSF56529">
    <property type="entry name" value="FAH"/>
    <property type="match status" value="1"/>
</dbReference>
<reference evidence="4" key="1">
    <citation type="submission" date="2024-03" db="EMBL/GenBank/DDBJ databases">
        <title>Complete genome sequence of Sulfurisphaera javensis strain KD-1.</title>
        <authorList>
            <person name="Sakai H."/>
            <person name="Nur N."/>
            <person name="Suwanto A."/>
            <person name="Kurosawa N."/>
        </authorList>
    </citation>
    <scope>NUCLEOTIDE SEQUENCE</scope>
    <source>
        <strain evidence="4">KD-1</strain>
    </source>
</reference>
<dbReference type="GO" id="GO:0046872">
    <property type="term" value="F:metal ion binding"/>
    <property type="evidence" value="ECO:0007669"/>
    <property type="project" value="UniProtKB-KW"/>
</dbReference>
<evidence type="ECO:0000259" key="3">
    <source>
        <dbReference type="Pfam" id="PF01557"/>
    </source>
</evidence>
<accession>A0AAT9GNQ8</accession>
<protein>
    <submittedName>
        <fullName evidence="4">Fumarylacetoacetate hydrolase family protein</fullName>
    </submittedName>
</protein>
<dbReference type="EMBL" id="AP031322">
    <property type="protein sequence ID" value="BFH72353.1"/>
    <property type="molecule type" value="Genomic_DNA"/>
</dbReference>
<gene>
    <name evidence="4" type="ORF">SJAV_02970</name>
</gene>
<dbReference type="InterPro" id="IPR011234">
    <property type="entry name" value="Fumarylacetoacetase-like_C"/>
</dbReference>
<dbReference type="KEGG" id="sjv:SJAV_02970"/>
<dbReference type="GO" id="GO:0016853">
    <property type="term" value="F:isomerase activity"/>
    <property type="evidence" value="ECO:0007669"/>
    <property type="project" value="UniProtKB-ARBA"/>
</dbReference>
<comment type="similarity">
    <text evidence="1">Belongs to the FAH family.</text>
</comment>
<feature type="domain" description="Fumarylacetoacetase-like C-terminal" evidence="3">
    <location>
        <begin position="70"/>
        <end position="277"/>
    </location>
</feature>
<evidence type="ECO:0000256" key="1">
    <source>
        <dbReference type="ARBA" id="ARBA00010211"/>
    </source>
</evidence>
<dbReference type="FunFam" id="3.90.850.10:FF:000002">
    <property type="entry name" value="2-hydroxyhepta-2,4-diene-1,7-dioate isomerase"/>
    <property type="match status" value="1"/>
</dbReference>